<evidence type="ECO:0000256" key="10">
    <source>
        <dbReference type="ARBA" id="ARBA00070718"/>
    </source>
</evidence>
<sequence>MQYGKQRLPNICAECLELPRRACVFSGGVRSGDCWQSSPPKLQLFSQSICAIYDTFASLHWRYQQCARNIVTFLLDVPCGKVIKTISGKFKRFKFYNMDLENELSNALRLDAPLNKGPVPRWQRKALENSLSSLSLNESNNDSTLINKSLNKSLKATATPKKLVFEEWTKSLGRSPGPKNSMGELDQGDRFIPNRSSMHFEMGHYLLTKSKSEENLSPRSAHYQKAMSENILGEDISNLRILSFRNKAPQAPSGHSNVLKILYSSTKNPGSTKKANRHIPHTCDRILDAPEIMDDYYLNLIDWSSSNILAVALHETLYLWNGSTGDITQLMEMPSQSDYIASVSWLREGNILAVGTSTAEVQLWDVGAEKKIRTMKSHPSRVSSLSWNSYILSSGCKTGAIHHHDVRVQEHHVGNLVGHTQEICGLKWSLDGRYLASGGNDNLVNIWTADVGQNEIQPLHTFTEHQAAVKALAWCPWQQSILASGGGTADRHIRFWNCALGSNLNAIDTKSQVCAILWSKEYKELISGHGFQNNELIIWKYPSMVKVCELTGHKSRVLNLAMSPDGTTVVSAGADETLRLWNCFAVDSKKKKIAVSKAPRSELMKHTIR</sequence>
<proteinExistence type="inferred from homology"/>
<evidence type="ECO:0000256" key="12">
    <source>
        <dbReference type="ARBA" id="ARBA00093365"/>
    </source>
</evidence>
<keyword evidence="3 13" id="KW-0853">WD repeat</keyword>
<keyword evidence="7" id="KW-0833">Ubl conjugation pathway</keyword>
<keyword evidence="16" id="KW-1185">Reference proteome</keyword>
<keyword evidence="5" id="KW-0677">Repeat</keyword>
<protein>
    <recommendedName>
        <fullName evidence="10">Cell division cycle protein 20 homolog</fullName>
    </recommendedName>
    <alternativeName>
        <fullName evidence="11">p55CDC</fullName>
    </alternativeName>
</protein>
<dbReference type="Pfam" id="PF24807">
    <property type="entry name" value="WD40_CDC20-Fz"/>
    <property type="match status" value="1"/>
</dbReference>
<evidence type="ECO:0000256" key="8">
    <source>
        <dbReference type="ARBA" id="ARBA00023306"/>
    </source>
</evidence>
<dbReference type="PANTHER" id="PTHR19918">
    <property type="entry name" value="CELL DIVISION CYCLE 20 CDC20 FIZZY -RELATED"/>
    <property type="match status" value="1"/>
</dbReference>
<evidence type="ECO:0000256" key="3">
    <source>
        <dbReference type="ARBA" id="ARBA00022574"/>
    </source>
</evidence>
<dbReference type="PROSITE" id="PS50294">
    <property type="entry name" value="WD_REPEATS_REGION"/>
    <property type="match status" value="2"/>
</dbReference>
<reference evidence="15 16" key="1">
    <citation type="submission" date="2021-06" db="EMBL/GenBank/DDBJ databases">
        <title>Caerostris darwini draft genome.</title>
        <authorList>
            <person name="Kono N."/>
            <person name="Arakawa K."/>
        </authorList>
    </citation>
    <scope>NUCLEOTIDE SEQUENCE [LARGE SCALE GENOMIC DNA]</scope>
</reference>
<dbReference type="GO" id="GO:0031145">
    <property type="term" value="P:anaphase-promoting complex-dependent catabolic process"/>
    <property type="evidence" value="ECO:0007669"/>
    <property type="project" value="TreeGrafter"/>
</dbReference>
<dbReference type="GO" id="GO:1990757">
    <property type="term" value="F:ubiquitin ligase activator activity"/>
    <property type="evidence" value="ECO:0007669"/>
    <property type="project" value="TreeGrafter"/>
</dbReference>
<dbReference type="EMBL" id="BPLQ01006551">
    <property type="protein sequence ID" value="GIY23467.1"/>
    <property type="molecule type" value="Genomic_DNA"/>
</dbReference>
<dbReference type="InterPro" id="IPR056150">
    <property type="entry name" value="WD40_CDC20-Fz"/>
</dbReference>
<dbReference type="Proteomes" id="UP001054837">
    <property type="component" value="Unassembled WGS sequence"/>
</dbReference>
<dbReference type="GO" id="GO:0005680">
    <property type="term" value="C:anaphase-promoting complex"/>
    <property type="evidence" value="ECO:0007669"/>
    <property type="project" value="TreeGrafter"/>
</dbReference>
<comment type="caution">
    <text evidence="15">The sequence shown here is derived from an EMBL/GenBank/DDBJ whole genome shotgun (WGS) entry which is preliminary data.</text>
</comment>
<comment type="subunit">
    <text evidence="9">Component of a complex with CDC20, CDC27, SPATC1 and TUBG1. Interacts with NEUROD2. Interacts with dimeric MAD2L1 in its closed conformation form. Interacts with BUB1B. The phosphorylated form interacts with APC/C. Interacts with NINL. May interact with MAD2L2. Interacts with CDK5RAP2. Interacts with SIRT2. Interacts with isoform 1 of NEK2. Interacts with HSF1 (via phosphorylated form); this interaction occurs in mitosis in a MAD2L1-dependent manner and prevents PLK1-stimulated degradation of HSF1 by blocking the recruitment of the SCF(BTRC) ubiquitin ligase complex. Interacts (via the N-terminal substrate-binding domain) with FBXO5. Interacts with CCNF. Interacts with USP22.</text>
</comment>
<comment type="pathway">
    <text evidence="1">Protein modification; protein ubiquitination.</text>
</comment>
<feature type="repeat" description="WD" evidence="13">
    <location>
        <begin position="550"/>
        <end position="582"/>
    </location>
</feature>
<feature type="repeat" description="WD" evidence="13">
    <location>
        <begin position="416"/>
        <end position="457"/>
    </location>
</feature>
<evidence type="ECO:0000256" key="6">
    <source>
        <dbReference type="ARBA" id="ARBA00022776"/>
    </source>
</evidence>
<dbReference type="Gene3D" id="2.130.10.10">
    <property type="entry name" value="YVTN repeat-like/Quinoprotein amine dehydrogenase"/>
    <property type="match status" value="1"/>
</dbReference>
<dbReference type="FunFam" id="2.130.10.10:FF:000224">
    <property type="entry name" value="cell division cycle protein 20 homolog"/>
    <property type="match status" value="1"/>
</dbReference>
<dbReference type="InterPro" id="IPR033010">
    <property type="entry name" value="Cdc20/Fizzy"/>
</dbReference>
<evidence type="ECO:0000256" key="5">
    <source>
        <dbReference type="ARBA" id="ARBA00022737"/>
    </source>
</evidence>
<evidence type="ECO:0000256" key="13">
    <source>
        <dbReference type="PROSITE-ProRule" id="PRU00221"/>
    </source>
</evidence>
<accession>A0AAV4RPZ2</accession>
<dbReference type="InterPro" id="IPR001680">
    <property type="entry name" value="WD40_rpt"/>
</dbReference>
<organism evidence="15 16">
    <name type="scientific">Caerostris darwini</name>
    <dbReference type="NCBI Taxonomy" id="1538125"/>
    <lineage>
        <taxon>Eukaryota</taxon>
        <taxon>Metazoa</taxon>
        <taxon>Ecdysozoa</taxon>
        <taxon>Arthropoda</taxon>
        <taxon>Chelicerata</taxon>
        <taxon>Arachnida</taxon>
        <taxon>Araneae</taxon>
        <taxon>Araneomorphae</taxon>
        <taxon>Entelegynae</taxon>
        <taxon>Araneoidea</taxon>
        <taxon>Araneidae</taxon>
        <taxon>Caerostris</taxon>
    </lineage>
</organism>
<evidence type="ECO:0000256" key="9">
    <source>
        <dbReference type="ARBA" id="ARBA00062231"/>
    </source>
</evidence>
<keyword evidence="8" id="KW-0131">Cell cycle</keyword>
<dbReference type="AlphaFoldDB" id="A0AAV4RPZ2"/>
<dbReference type="SUPFAM" id="SSF50978">
    <property type="entry name" value="WD40 repeat-like"/>
    <property type="match status" value="1"/>
</dbReference>
<dbReference type="GO" id="GO:0010997">
    <property type="term" value="F:anaphase-promoting complex binding"/>
    <property type="evidence" value="ECO:0007669"/>
    <property type="project" value="InterPro"/>
</dbReference>
<evidence type="ECO:0000256" key="7">
    <source>
        <dbReference type="ARBA" id="ARBA00022786"/>
    </source>
</evidence>
<dbReference type="PANTHER" id="PTHR19918:SF8">
    <property type="entry name" value="FI02843P"/>
    <property type="match status" value="1"/>
</dbReference>
<evidence type="ECO:0000256" key="11">
    <source>
        <dbReference type="ARBA" id="ARBA00079207"/>
    </source>
</evidence>
<feature type="domain" description="CDC20/Fizzy WD40" evidence="14">
    <location>
        <begin position="287"/>
        <end position="581"/>
    </location>
</feature>
<keyword evidence="4 15" id="KW-0132">Cell division</keyword>
<dbReference type="InterPro" id="IPR015943">
    <property type="entry name" value="WD40/YVTN_repeat-like_dom_sf"/>
</dbReference>
<evidence type="ECO:0000313" key="15">
    <source>
        <dbReference type="EMBL" id="GIY23467.1"/>
    </source>
</evidence>
<evidence type="ECO:0000256" key="4">
    <source>
        <dbReference type="ARBA" id="ARBA00022618"/>
    </source>
</evidence>
<gene>
    <name evidence="15" type="primary">Cdc20</name>
    <name evidence="15" type="ORF">CDAR_456161</name>
</gene>
<dbReference type="GO" id="GO:1905786">
    <property type="term" value="P:positive regulation of anaphase-promoting complex-dependent catabolic process"/>
    <property type="evidence" value="ECO:0007669"/>
    <property type="project" value="TreeGrafter"/>
</dbReference>
<evidence type="ECO:0000256" key="1">
    <source>
        <dbReference type="ARBA" id="ARBA00004906"/>
    </source>
</evidence>
<name>A0AAV4RPZ2_9ARAC</name>
<feature type="repeat" description="WD" evidence="13">
    <location>
        <begin position="333"/>
        <end position="374"/>
    </location>
</feature>
<evidence type="ECO:0000256" key="2">
    <source>
        <dbReference type="ARBA" id="ARBA00006445"/>
    </source>
</evidence>
<comment type="function">
    <text evidence="12">Substrate-specific adapter of the anaphase promoting complex/cyclosome (APC/C) complex that confers substrate specificity by binding to substrates and targeting them to the APC/C complex for ubiquitination and degradation. Recognizes and binds the destruction box (D box) on protein substrates. Involved in the metaphase/anaphase transition of cell cycle. Is regulated by MAD2L1: in metaphase the MAD2L1-CDC20-APC/C ternary complex is inactive and in anaphase the CDC20-APC/C binary complex is active in degrading substrates. The CDC20-APC/C complex positively regulates the formation of synaptic vesicle clustering at active zone to the presynaptic membrane in postmitotic neurons. CDC20-APC/C-induced degradation of NEUROD2 induces presynaptic differentiation. The CDC20-APC/C complex promotes proper dilation formation and radial migration by degrading CCDC41.</text>
</comment>
<dbReference type="InterPro" id="IPR036322">
    <property type="entry name" value="WD40_repeat_dom_sf"/>
</dbReference>
<dbReference type="GO" id="GO:0051301">
    <property type="term" value="P:cell division"/>
    <property type="evidence" value="ECO:0007669"/>
    <property type="project" value="UniProtKB-KW"/>
</dbReference>
<keyword evidence="6" id="KW-0498">Mitosis</keyword>
<dbReference type="PROSITE" id="PS50082">
    <property type="entry name" value="WD_REPEATS_2"/>
    <property type="match status" value="3"/>
</dbReference>
<comment type="similarity">
    <text evidence="2">Belongs to the WD repeat CDC20/Fizzy family.</text>
</comment>
<evidence type="ECO:0000313" key="16">
    <source>
        <dbReference type="Proteomes" id="UP001054837"/>
    </source>
</evidence>
<evidence type="ECO:0000259" key="14">
    <source>
        <dbReference type="Pfam" id="PF24807"/>
    </source>
</evidence>
<dbReference type="SMART" id="SM00320">
    <property type="entry name" value="WD40"/>
    <property type="match status" value="5"/>
</dbReference>